<dbReference type="GO" id="GO:0016301">
    <property type="term" value="F:kinase activity"/>
    <property type="evidence" value="ECO:0007669"/>
    <property type="project" value="InterPro"/>
</dbReference>
<dbReference type="AlphaFoldDB" id="A0A919SB93"/>
<dbReference type="Gene3D" id="3.30.1490.20">
    <property type="entry name" value="ATP-grasp fold, A domain"/>
    <property type="match status" value="1"/>
</dbReference>
<evidence type="ECO:0000259" key="3">
    <source>
        <dbReference type="Pfam" id="PF01326"/>
    </source>
</evidence>
<dbReference type="PANTHER" id="PTHR43615">
    <property type="entry name" value="PHOSPHOENOLPYRUVATE SYNTHASE-RELATED"/>
    <property type="match status" value="1"/>
</dbReference>
<dbReference type="Gene3D" id="3.30.470.20">
    <property type="entry name" value="ATP-grasp fold, B domain"/>
    <property type="match status" value="1"/>
</dbReference>
<feature type="region of interest" description="Disordered" evidence="1">
    <location>
        <begin position="655"/>
        <end position="678"/>
    </location>
</feature>
<feature type="domain" description="Pyruvate phosphate dikinase AMP/ATP-binding" evidence="3">
    <location>
        <begin position="71"/>
        <end position="288"/>
    </location>
</feature>
<organism evidence="4 5">
    <name type="scientific">Winogradskya consettensis</name>
    <dbReference type="NCBI Taxonomy" id="113560"/>
    <lineage>
        <taxon>Bacteria</taxon>
        <taxon>Bacillati</taxon>
        <taxon>Actinomycetota</taxon>
        <taxon>Actinomycetes</taxon>
        <taxon>Micromonosporales</taxon>
        <taxon>Micromonosporaceae</taxon>
        <taxon>Winogradskya</taxon>
    </lineage>
</organism>
<dbReference type="InterPro" id="IPR051549">
    <property type="entry name" value="PEP_Utilizing_Enz"/>
</dbReference>
<protein>
    <submittedName>
        <fullName evidence="4">Pyruvate, phosphate dikinase</fullName>
    </submittedName>
</protein>
<evidence type="ECO:0000259" key="2">
    <source>
        <dbReference type="Pfam" id="PF00391"/>
    </source>
</evidence>
<reference evidence="4" key="1">
    <citation type="submission" date="2021-03" db="EMBL/GenBank/DDBJ databases">
        <title>Whole genome shotgun sequence of Actinoplanes consettensis NBRC 14913.</title>
        <authorList>
            <person name="Komaki H."/>
            <person name="Tamura T."/>
        </authorList>
    </citation>
    <scope>NUCLEOTIDE SEQUENCE</scope>
    <source>
        <strain evidence="4">NBRC 14913</strain>
    </source>
</reference>
<feature type="compositionally biased region" description="Basic and acidic residues" evidence="1">
    <location>
        <begin position="662"/>
        <end position="676"/>
    </location>
</feature>
<dbReference type="GO" id="GO:0005524">
    <property type="term" value="F:ATP binding"/>
    <property type="evidence" value="ECO:0007669"/>
    <property type="project" value="InterPro"/>
</dbReference>
<dbReference type="SUPFAM" id="SSF56059">
    <property type="entry name" value="Glutathione synthetase ATP-binding domain-like"/>
    <property type="match status" value="1"/>
</dbReference>
<keyword evidence="4" id="KW-0670">Pyruvate</keyword>
<dbReference type="Proteomes" id="UP000680865">
    <property type="component" value="Unassembled WGS sequence"/>
</dbReference>
<sequence>MLTLREGDSTVNYILPLSETRLDDSARVGRKSAVLADLVAAGSVVPDGFSVTTDALDACLAAAPPGSGEPERVQAHIMAMALPETFVAEVGAALARLGDDPVAVRSSGVAEDLAGQSFAGQYESVLNVRGLDGVLDAVRTCWASGFSERVAVYRGDGHVSAEVGVLVQRMVAADAAGVAFSCNPVTGDSDEVLISAVAGLGERLMAGEQTADEWLVRDGRAELTAASAPGAAPAIDTVQALEVAELALRTAEHYGKPQDIEWAYANGELFLLQARPITTLSSVVREQIPIEIEEPAQFSTRDRNAVRPWTRLQTSLFLPVFSDAARHVFRFTTGATPKASSIGGWVYMTMPPVDPATQLARIEDIAVQIRDGEPRKLVERWNTEWKPAFATRLAALREIDPVEVDDATLLTHIRDMTGFFVEVHDVYFRLTGAAVVLLGELGVAAQDVLGWNAAQTLQLRGGLVGDHMRIAIGLGELARLAAGRPAVRAILEEGDPDAAEQLRKADPEFAQALLDYREAYCHRTIGFDLTEPTLAEQPAVLLNLIRAQLDEPFDVDRERAALRARLDATLAEAEPALAAAGPEARRRFEVALAGSDLGAPVRDEKVYYAVSLWALLRYSLLELGGRLTAAGLTDHAHDVLHLDLETALGALDKGFPAAENPGRSKEDADLRDEVRTGRGRHTWATAHPGPAFYGPPPKPMEMGPDLPTPSAGAEYVAQLAQWSMSLWAGGPGGESPAGTLRGLAASAGRYTGPARVIRDVTEFGKLRRGDVLVCPETTAQWAVLFPSVGALVTDNGSILSHPAIISREYGVPAVLATGSATSTFRDGQVITVDGATGLVTLAGEL</sequence>
<comment type="caution">
    <text evidence="4">The sequence shown here is derived from an EMBL/GenBank/DDBJ whole genome shotgun (WGS) entry which is preliminary data.</text>
</comment>
<dbReference type="PANTHER" id="PTHR43615:SF1">
    <property type="entry name" value="PPDK_N DOMAIN-CONTAINING PROTEIN"/>
    <property type="match status" value="1"/>
</dbReference>
<dbReference type="InterPro" id="IPR002192">
    <property type="entry name" value="PPDK_AMP/ATP-bd"/>
</dbReference>
<evidence type="ECO:0000313" key="4">
    <source>
        <dbReference type="EMBL" id="GIM68460.1"/>
    </source>
</evidence>
<proteinExistence type="predicted"/>
<dbReference type="InterPro" id="IPR008279">
    <property type="entry name" value="PEP-util_enz_mobile_dom"/>
</dbReference>
<accession>A0A919SB93</accession>
<dbReference type="SUPFAM" id="SSF52009">
    <property type="entry name" value="Phosphohistidine domain"/>
    <property type="match status" value="1"/>
</dbReference>
<feature type="domain" description="PEP-utilising enzyme mobile" evidence="2">
    <location>
        <begin position="767"/>
        <end position="837"/>
    </location>
</feature>
<dbReference type="EMBL" id="BOQP01000005">
    <property type="protein sequence ID" value="GIM68460.1"/>
    <property type="molecule type" value="Genomic_DNA"/>
</dbReference>
<evidence type="ECO:0000256" key="1">
    <source>
        <dbReference type="SAM" id="MobiDB-lite"/>
    </source>
</evidence>
<evidence type="ECO:0000313" key="5">
    <source>
        <dbReference type="Proteomes" id="UP000680865"/>
    </source>
</evidence>
<name>A0A919SB93_9ACTN</name>
<dbReference type="InterPro" id="IPR013815">
    <property type="entry name" value="ATP_grasp_subdomain_1"/>
</dbReference>
<keyword evidence="5" id="KW-1185">Reference proteome</keyword>
<dbReference type="Pfam" id="PF01326">
    <property type="entry name" value="PPDK_N"/>
    <property type="match status" value="1"/>
</dbReference>
<dbReference type="Gene3D" id="3.50.30.10">
    <property type="entry name" value="Phosphohistidine domain"/>
    <property type="match status" value="1"/>
</dbReference>
<gene>
    <name evidence="4" type="primary">ppsA_1</name>
    <name evidence="4" type="ORF">Aco04nite_10820</name>
</gene>
<dbReference type="InterPro" id="IPR036637">
    <property type="entry name" value="Phosphohistidine_dom_sf"/>
</dbReference>
<dbReference type="Pfam" id="PF00391">
    <property type="entry name" value="PEP-utilizers"/>
    <property type="match status" value="1"/>
</dbReference>